<dbReference type="GO" id="GO:0005634">
    <property type="term" value="C:nucleus"/>
    <property type="evidence" value="ECO:0007669"/>
    <property type="project" value="TreeGrafter"/>
</dbReference>
<dbReference type="Gene3D" id="1.20.1050.60">
    <property type="entry name" value="alpha-1,2-mannosidase"/>
    <property type="match status" value="1"/>
</dbReference>
<feature type="compositionally biased region" description="Low complexity" evidence="1">
    <location>
        <begin position="1412"/>
        <end position="1438"/>
    </location>
</feature>
<dbReference type="EMBL" id="JAPDMQ010000393">
    <property type="protein sequence ID" value="KAK0525566.1"/>
    <property type="molecule type" value="Genomic_DNA"/>
</dbReference>
<dbReference type="GO" id="GO:0005975">
    <property type="term" value="P:carbohydrate metabolic process"/>
    <property type="evidence" value="ECO:0007669"/>
    <property type="project" value="InterPro"/>
</dbReference>
<evidence type="ECO:0000313" key="5">
    <source>
        <dbReference type="EMBL" id="KAK0525566.1"/>
    </source>
</evidence>
<keyword evidence="2" id="KW-0472">Membrane</keyword>
<feature type="compositionally biased region" description="Basic and acidic residues" evidence="1">
    <location>
        <begin position="1227"/>
        <end position="1247"/>
    </location>
</feature>
<feature type="compositionally biased region" description="Low complexity" evidence="1">
    <location>
        <begin position="1055"/>
        <end position="1087"/>
    </location>
</feature>
<dbReference type="PANTHER" id="PTHR12143:SF25">
    <property type="entry name" value="FAMILY PROTEIN, PUTATIVE (AFU_ORTHOLOGUE AFUA_1G10790)-RELATED"/>
    <property type="match status" value="1"/>
</dbReference>
<dbReference type="Gene3D" id="3.30.50.10">
    <property type="entry name" value="Erythroid Transcription Factor GATA-1, subunit A"/>
    <property type="match status" value="1"/>
</dbReference>
<dbReference type="Gene3D" id="3.30.2080.10">
    <property type="entry name" value="GH92 mannosidase domain"/>
    <property type="match status" value="1"/>
</dbReference>
<feature type="domain" description="Glycosyl hydrolase family 92" evidence="3">
    <location>
        <begin position="409"/>
        <end position="888"/>
    </location>
</feature>
<feature type="region of interest" description="Disordered" evidence="1">
    <location>
        <begin position="1214"/>
        <end position="1451"/>
    </location>
</feature>
<comment type="caution">
    <text evidence="5">The sequence shown here is derived from an EMBL/GenBank/DDBJ whole genome shotgun (WGS) entry which is preliminary data.</text>
</comment>
<evidence type="ECO:0000259" key="3">
    <source>
        <dbReference type="Pfam" id="PF07971"/>
    </source>
</evidence>
<feature type="compositionally biased region" description="Polar residues" evidence="1">
    <location>
        <begin position="1"/>
        <end position="11"/>
    </location>
</feature>
<evidence type="ECO:0008006" key="7">
    <source>
        <dbReference type="Google" id="ProtNLM"/>
    </source>
</evidence>
<reference evidence="5" key="1">
    <citation type="journal article" date="2023" name="PhytoFront">
        <title>Draft Genome Resources of Seven Strains of Tilletia horrida, Causal Agent of Kernel Smut of Rice.</title>
        <authorList>
            <person name="Khanal S."/>
            <person name="Antony Babu S."/>
            <person name="Zhou X.G."/>
        </authorList>
    </citation>
    <scope>NUCLEOTIDE SEQUENCE</scope>
    <source>
        <strain evidence="5">TX3</strain>
    </source>
</reference>
<name>A0AAN6JIL2_9BASI</name>
<accession>A0AAN6JIL2</accession>
<dbReference type="InterPro" id="IPR008928">
    <property type="entry name" value="6-hairpin_glycosidase_sf"/>
</dbReference>
<feature type="domain" description="Glycosyl hydrolase family 92 N-terminal" evidence="4">
    <location>
        <begin position="129"/>
        <end position="403"/>
    </location>
</feature>
<dbReference type="PANTHER" id="PTHR12143">
    <property type="entry name" value="PEPTIDE N-GLYCANASE PNGASE -RELATED"/>
    <property type="match status" value="1"/>
</dbReference>
<dbReference type="InterPro" id="IPR041371">
    <property type="entry name" value="GH92_N"/>
</dbReference>
<dbReference type="GO" id="GO:0006516">
    <property type="term" value="P:glycoprotein catabolic process"/>
    <property type="evidence" value="ECO:0007669"/>
    <property type="project" value="TreeGrafter"/>
</dbReference>
<feature type="compositionally biased region" description="Pro residues" evidence="1">
    <location>
        <begin position="1368"/>
        <end position="1378"/>
    </location>
</feature>
<dbReference type="Pfam" id="PF17678">
    <property type="entry name" value="Glyco_hydro_92N"/>
    <property type="match status" value="1"/>
</dbReference>
<dbReference type="SUPFAM" id="SSF48208">
    <property type="entry name" value="Six-hairpin glycosidases"/>
    <property type="match status" value="1"/>
</dbReference>
<feature type="compositionally biased region" description="Low complexity" evidence="1">
    <location>
        <begin position="1250"/>
        <end position="1262"/>
    </location>
</feature>
<evidence type="ECO:0000259" key="4">
    <source>
        <dbReference type="Pfam" id="PF17678"/>
    </source>
</evidence>
<keyword evidence="2" id="KW-0812">Transmembrane</keyword>
<feature type="compositionally biased region" description="Low complexity" evidence="1">
    <location>
        <begin position="1319"/>
        <end position="1330"/>
    </location>
</feature>
<dbReference type="Pfam" id="PF07971">
    <property type="entry name" value="Glyco_hydro_92"/>
    <property type="match status" value="1"/>
</dbReference>
<dbReference type="GO" id="GO:0006355">
    <property type="term" value="P:regulation of DNA-templated transcription"/>
    <property type="evidence" value="ECO:0007669"/>
    <property type="project" value="InterPro"/>
</dbReference>
<keyword evidence="2" id="KW-1133">Transmembrane helix</keyword>
<evidence type="ECO:0000256" key="2">
    <source>
        <dbReference type="SAM" id="Phobius"/>
    </source>
</evidence>
<organism evidence="5 6">
    <name type="scientific">Tilletia horrida</name>
    <dbReference type="NCBI Taxonomy" id="155126"/>
    <lineage>
        <taxon>Eukaryota</taxon>
        <taxon>Fungi</taxon>
        <taxon>Dikarya</taxon>
        <taxon>Basidiomycota</taxon>
        <taxon>Ustilaginomycotina</taxon>
        <taxon>Exobasidiomycetes</taxon>
        <taxon>Tilletiales</taxon>
        <taxon>Tilletiaceae</taxon>
        <taxon>Tilletia</taxon>
    </lineage>
</organism>
<feature type="region of interest" description="Disordered" evidence="1">
    <location>
        <begin position="1"/>
        <end position="20"/>
    </location>
</feature>
<dbReference type="GO" id="GO:0008270">
    <property type="term" value="F:zinc ion binding"/>
    <property type="evidence" value="ECO:0007669"/>
    <property type="project" value="InterPro"/>
</dbReference>
<feature type="region of interest" description="Disordered" evidence="1">
    <location>
        <begin position="1170"/>
        <end position="1197"/>
    </location>
</feature>
<keyword evidence="6" id="KW-1185">Reference proteome</keyword>
<dbReference type="SUPFAM" id="SSF57716">
    <property type="entry name" value="Glucocorticoid receptor-like (DNA-binding domain)"/>
    <property type="match status" value="1"/>
</dbReference>
<dbReference type="InterPro" id="IPR013088">
    <property type="entry name" value="Znf_NHR/GATA"/>
</dbReference>
<dbReference type="Gene3D" id="1.20.1610.10">
    <property type="entry name" value="alpha-1,2-mannosidases domains"/>
    <property type="match status" value="1"/>
</dbReference>
<feature type="region of interest" description="Disordered" evidence="1">
    <location>
        <begin position="1051"/>
        <end position="1087"/>
    </location>
</feature>
<feature type="compositionally biased region" description="Polar residues" evidence="1">
    <location>
        <begin position="1442"/>
        <end position="1451"/>
    </location>
</feature>
<dbReference type="GO" id="GO:0000224">
    <property type="term" value="F:peptide-N4-(N-acetyl-beta-glucosaminyl)asparagine amidase activity"/>
    <property type="evidence" value="ECO:0007669"/>
    <property type="project" value="TreeGrafter"/>
</dbReference>
<protein>
    <recommendedName>
        <fullName evidence="7">GATA-type domain-containing protein</fullName>
    </recommendedName>
</protein>
<dbReference type="InterPro" id="IPR014718">
    <property type="entry name" value="GH-type_carb-bd"/>
</dbReference>
<dbReference type="Gene3D" id="2.70.98.10">
    <property type="match status" value="1"/>
</dbReference>
<dbReference type="GO" id="GO:0030246">
    <property type="term" value="F:carbohydrate binding"/>
    <property type="evidence" value="ECO:0007669"/>
    <property type="project" value="InterPro"/>
</dbReference>
<dbReference type="GO" id="GO:0005829">
    <property type="term" value="C:cytosol"/>
    <property type="evidence" value="ECO:0007669"/>
    <property type="project" value="TreeGrafter"/>
</dbReference>
<proteinExistence type="predicted"/>
<dbReference type="InterPro" id="IPR050883">
    <property type="entry name" value="PNGase"/>
</dbReference>
<feature type="compositionally biased region" description="Low complexity" evidence="1">
    <location>
        <begin position="1277"/>
        <end position="1296"/>
    </location>
</feature>
<gene>
    <name evidence="5" type="ORF">OC842_005467</name>
</gene>
<sequence length="1451" mass="152657">MIKGRGSTQRSIDPPQDEYGLPIMPPLTPMALLLASVITTFSLLAVHAQLIGISSNHAHAALLHQRESAAAAAVESAAKNASVPKNSYKWGSRVVNTQRQDELLNDALARWRAAAQNGSASGPFDYAGLVNVFIGTEANYNPGNVFPGASVPFGMAKMGIDLTDTYSPAGYNDDIRAPVRSLGSLHDSGTGSSDGSFGNWGVLPVVCANGDFNMCTTTVEKRKIRRAPGGDVAYPGYFSTTLKNGIVMEATTTRRAGLQRYTFPKQLLDANHSLPHLVFDWTRDNPSSWAGGEINFDYDRNRIVMNGSWYSSFGVRTLEHKDNSYRGFACVDLVHGQQKVAKAGLWAGDRFGQDAKLVGEKSASVDQNSIGSDPIQSGALVAFSDATPVGTDHVQVTVRFGLSYVSGAQACANAEQEVGQDWNFDAIVAASRAEWNEKLNRIDISPSTSDEVARMFYSSMYRSFLSPNNATLESPFPTKTTFFDGLYCTWDTFRTQFPFLSLTSPQDFADIVNTYIDGASQTGFVPECRANLVPGLTQSGSDGLNVIAEYLVKYGSNALAFTKEEVLAQLTKESYETPRDWNSYGRQIGVYMKYGYVPFGVFDTTSAGRQTREAARTLEYAFNDFGVALGARALGDNKLYTDMLRRSMNYKNTFDPSVKSRGFKGYVQKRRVDGSFVYVDPTFCSPVDTANDHYCSLQQENFFGTYESSSAEYSFWAPHDGAGIVNLTSSSPDEFVRRLDDFFEGSGGSLYNVGNEPSFEVPQMYHHVGRPSNSVRRVRKVVNDNFSAHQLPGNDDNAAMATLLAFWLIGFFPVPSTKELLILSPFIPEYTIKNPILGNIHVVASGFDERSTGTTIPDGVKAYVESITLNGKAYSSRCHISWDDLFPGAPGKTTELVLTLTADGEKVNNCGAGDRVGGAALPNWTPTSVEAFLLEKTFLEDVVRPLVRALVHSRLQTAGLAPGTAPGPTLQRELLSIRDSLLTNIGNPGSTGSDAVANAAAAAAAAAAAVTVGGGHVGAGTSSASNSAAINAASNRPSGIDHISNALINNAPELSGSSSGDAHASGPVPGSSSSAADGDADMSVDSATGGDFSALSFDLSQLGAMRQPAGKLTPALRKRSATRNRTCAGCGIPHNNKFRRGPHGPGTLCDKCGSKWKKIADSAKADEALRQQQMGSTPAVAGAPRPPNGGSSAAPIPSAATTAAAAAAAAAAAHSPTGGFPGATDPHGQRHRDGVPAHGHLREHEPWHPSPGAGASSNGAPAIVPGFEAEQVQQPRSGGASHSPPAAGAAGPSSSASEERTHYGSRRSPPPHAQHSHHAPQQPQQPQQHAPQPPLHHAGGGGTGRPPAPGSGPGLHGPALSSFAPSPGQGPGPGPGPSPHHVHSRQGSIGAGTPGAGGPPPPPGGEPLHRVPSSVPSSSATASPQPPQGAASHAAAQAFLTAMQQRQSTNY</sequence>
<dbReference type="Proteomes" id="UP001176521">
    <property type="component" value="Unassembled WGS sequence"/>
</dbReference>
<evidence type="ECO:0000313" key="6">
    <source>
        <dbReference type="Proteomes" id="UP001176521"/>
    </source>
</evidence>
<dbReference type="InterPro" id="IPR012939">
    <property type="entry name" value="Glyco_hydro_92"/>
</dbReference>
<evidence type="ECO:0000256" key="1">
    <source>
        <dbReference type="SAM" id="MobiDB-lite"/>
    </source>
</evidence>
<feature type="transmembrane region" description="Helical" evidence="2">
    <location>
        <begin position="31"/>
        <end position="50"/>
    </location>
</feature>